<dbReference type="Proteomes" id="UP001164746">
    <property type="component" value="Chromosome 6"/>
</dbReference>
<accession>A0ABY7E9Y2</accession>
<dbReference type="EMBL" id="CP111017">
    <property type="protein sequence ID" value="WAR06845.1"/>
    <property type="molecule type" value="Genomic_DNA"/>
</dbReference>
<proteinExistence type="predicted"/>
<name>A0ABY7E9Y2_MYAAR</name>
<evidence type="ECO:0000313" key="1">
    <source>
        <dbReference type="EMBL" id="WAR06845.1"/>
    </source>
</evidence>
<protein>
    <submittedName>
        <fullName evidence="1">Uncharacterized protein</fullName>
    </submittedName>
</protein>
<gene>
    <name evidence="1" type="ORF">MAR_016803</name>
</gene>
<evidence type="ECO:0000313" key="2">
    <source>
        <dbReference type="Proteomes" id="UP001164746"/>
    </source>
</evidence>
<keyword evidence="2" id="KW-1185">Reference proteome</keyword>
<organism evidence="1 2">
    <name type="scientific">Mya arenaria</name>
    <name type="common">Soft-shell clam</name>
    <dbReference type="NCBI Taxonomy" id="6604"/>
    <lineage>
        <taxon>Eukaryota</taxon>
        <taxon>Metazoa</taxon>
        <taxon>Spiralia</taxon>
        <taxon>Lophotrochozoa</taxon>
        <taxon>Mollusca</taxon>
        <taxon>Bivalvia</taxon>
        <taxon>Autobranchia</taxon>
        <taxon>Heteroconchia</taxon>
        <taxon>Euheterodonta</taxon>
        <taxon>Imparidentia</taxon>
        <taxon>Neoheterodontei</taxon>
        <taxon>Myida</taxon>
        <taxon>Myoidea</taxon>
        <taxon>Myidae</taxon>
        <taxon>Mya</taxon>
    </lineage>
</organism>
<reference evidence="1" key="1">
    <citation type="submission" date="2022-11" db="EMBL/GenBank/DDBJ databases">
        <title>Centuries of genome instability and evolution in soft-shell clam transmissible cancer (bioRxiv).</title>
        <authorList>
            <person name="Hart S.F.M."/>
            <person name="Yonemitsu M.A."/>
            <person name="Giersch R.M."/>
            <person name="Beal B.F."/>
            <person name="Arriagada G."/>
            <person name="Davis B.W."/>
            <person name="Ostrander E.A."/>
            <person name="Goff S.P."/>
            <person name="Metzger M.J."/>
        </authorList>
    </citation>
    <scope>NUCLEOTIDE SEQUENCE</scope>
    <source>
        <strain evidence="1">MELC-2E11</strain>
        <tissue evidence="1">Siphon/mantle</tissue>
    </source>
</reference>
<sequence>MLFLDKHKTHHVLKSDSVPDVDPEQHFEVFIPKRNTRVLSNWANPSDRESNKPVLFNRFLGTIIKSQFLCKRRIIKMCLSASACQAD</sequence>